<dbReference type="InterPro" id="IPR027165">
    <property type="entry name" value="CND3"/>
</dbReference>
<feature type="region of interest" description="Disordered" evidence="8">
    <location>
        <begin position="929"/>
        <end position="1030"/>
    </location>
</feature>
<evidence type="ECO:0000256" key="7">
    <source>
        <dbReference type="ARBA" id="ARBA00023306"/>
    </source>
</evidence>
<keyword evidence="5" id="KW-0498">Mitosis</keyword>
<keyword evidence="3" id="KW-0158">Chromosome</keyword>
<dbReference type="Pfam" id="PF12719">
    <property type="entry name" value="Cnd3"/>
    <property type="match status" value="1"/>
</dbReference>
<evidence type="ECO:0000256" key="3">
    <source>
        <dbReference type="ARBA" id="ARBA00022454"/>
    </source>
</evidence>
<evidence type="ECO:0000256" key="1">
    <source>
        <dbReference type="ARBA" id="ARBA00004286"/>
    </source>
</evidence>
<evidence type="ECO:0000256" key="2">
    <source>
        <dbReference type="ARBA" id="ARBA00006533"/>
    </source>
</evidence>
<dbReference type="Proteomes" id="UP001443914">
    <property type="component" value="Unassembled WGS sequence"/>
</dbReference>
<dbReference type="PANTHER" id="PTHR14418:SF5">
    <property type="entry name" value="CONDENSIN COMPLEX SUBUNIT 3"/>
    <property type="match status" value="1"/>
</dbReference>
<name>A0AAW1M6E9_SAPOF</name>
<dbReference type="InterPro" id="IPR016024">
    <property type="entry name" value="ARM-type_fold"/>
</dbReference>
<dbReference type="Gene3D" id="1.25.10.10">
    <property type="entry name" value="Leucine-rich Repeat Variant"/>
    <property type="match status" value="1"/>
</dbReference>
<evidence type="ECO:0000256" key="8">
    <source>
        <dbReference type="SAM" id="MobiDB-lite"/>
    </source>
</evidence>
<dbReference type="GO" id="GO:0051301">
    <property type="term" value="P:cell division"/>
    <property type="evidence" value="ECO:0007669"/>
    <property type="project" value="UniProtKB-KW"/>
</dbReference>
<keyword evidence="11" id="KW-1185">Reference proteome</keyword>
<evidence type="ECO:0000256" key="5">
    <source>
        <dbReference type="ARBA" id="ARBA00022776"/>
    </source>
</evidence>
<dbReference type="InterPro" id="IPR025977">
    <property type="entry name" value="Cnd3_C"/>
</dbReference>
<proteinExistence type="inferred from homology"/>
<sequence length="1030" mass="113946">MAEIEQTKQLTLKIATIFEESRASYASHNRKLKELSKLRSTSPNNFFSCFCKALSPLFLFQRRTPSAERVVRFVSTFACFTDSNSSVVVDHSFLEDFLLFLLSAVTSANKTARFRSCQIISDVIMRLPDDAEVSSELWDQVIDSMMLRVGDKIPIVRTFAIRALSRFVNDLDNSDILELFIETLDSEQNADVRKTIVLSLPPSNATSSVIIGCTLDVSESVRKAAYLVLANKFPLQSLSIKLRTLILQRGLSDRSPSIVKECLKLLKDEWLSKSCNGDPIELLKYLDVETYESVGVSVMRALLEAGMVKLDGSQGMQQFKDSSSSGVGDCSSPRFELLEPEISLYWRVVCQYLHSKAQAKGSDAAATTGAEAAVYAAEASDSNDLLENVLPATVSDYVEFVQAHITAGPNYRFTSRQLLLLGALLDFSDATIRKIANKFVLDLLRQQPEYETDGDENKLVIGDGMNLGGDRDWASALAGLTKKVNAADGEFEEVILSVVEELARSCRERTADFIGWLHCLAVVGFVLENTKSLYWLRGKAFEATEILNSLLLPGAKHINLDVQRAAIRCLGLYGLLERKPGEDVVKQLLYSFAKGPCPISLLAGKALIDLVMWHGPQEVDAVIGQDFYAESDLNGLLSGKTDDGDVGILNLLYAGLENDVFEKAVDVEGNESVQAALGEGFAKILLLSENYPSIPSFLHSLTLTKLIALYFSTESNELQRLKQCLSVFFEHYSSLSANHKKYLSKAFIPVMQAMWPGINGSNGGSTTMISNMRKRAVQASRFMLQMVQSTLYQKEADCHANGQQENNGNSVDECDDFETTEEGLALRIATEITRFPSKKTAAEKSYISALCKTMVLVQFRASEQEAIKLMRYLINHVAESVSYEKELVKELASMAKNLKSLDINPEEELSKDRAKQILERLGVEYNVDEGLSKEIPPTPASRMSQPARSRRRARREESSSDEEGSPMSVVPAVVMSSTRSQRASKTAALTKITASSAARAARVDDIEEDEEEDSDLTSEDEPDDSDLLTQ</sequence>
<dbReference type="EMBL" id="JBDFQZ010000003">
    <property type="protein sequence ID" value="KAK9741242.1"/>
    <property type="molecule type" value="Genomic_DNA"/>
</dbReference>
<comment type="caution">
    <text evidence="10">The sequence shown here is derived from an EMBL/GenBank/DDBJ whole genome shotgun (WGS) entry which is preliminary data.</text>
</comment>
<feature type="domain" description="Nuclear condensin complex subunit 3 C-terminal" evidence="9">
    <location>
        <begin position="518"/>
        <end position="856"/>
    </location>
</feature>
<dbReference type="InterPro" id="IPR011989">
    <property type="entry name" value="ARM-like"/>
</dbReference>
<dbReference type="GO" id="GO:0007076">
    <property type="term" value="P:mitotic chromosome condensation"/>
    <property type="evidence" value="ECO:0007669"/>
    <property type="project" value="InterPro"/>
</dbReference>
<evidence type="ECO:0000256" key="6">
    <source>
        <dbReference type="ARBA" id="ARBA00023067"/>
    </source>
</evidence>
<accession>A0AAW1M6E9</accession>
<dbReference type="AlphaFoldDB" id="A0AAW1M6E9"/>
<evidence type="ECO:0000259" key="9">
    <source>
        <dbReference type="Pfam" id="PF12719"/>
    </source>
</evidence>
<feature type="compositionally biased region" description="Acidic residues" evidence="8">
    <location>
        <begin position="1005"/>
        <end position="1030"/>
    </location>
</feature>
<evidence type="ECO:0000313" key="11">
    <source>
        <dbReference type="Proteomes" id="UP001443914"/>
    </source>
</evidence>
<dbReference type="PANTHER" id="PTHR14418">
    <property type="entry name" value="CONDENSIN COMPLEX SUBUNIT 3-RELATED"/>
    <property type="match status" value="1"/>
</dbReference>
<dbReference type="GO" id="GO:0000796">
    <property type="term" value="C:condensin complex"/>
    <property type="evidence" value="ECO:0007669"/>
    <property type="project" value="InterPro"/>
</dbReference>
<gene>
    <name evidence="10" type="ORF">RND81_03G091600</name>
</gene>
<comment type="subcellular location">
    <subcellularLocation>
        <location evidence="1">Chromosome</location>
    </subcellularLocation>
</comment>
<protein>
    <recommendedName>
        <fullName evidence="9">Nuclear condensin complex subunit 3 C-terminal domain-containing protein</fullName>
    </recommendedName>
</protein>
<dbReference type="SUPFAM" id="SSF48371">
    <property type="entry name" value="ARM repeat"/>
    <property type="match status" value="1"/>
</dbReference>
<evidence type="ECO:0000256" key="4">
    <source>
        <dbReference type="ARBA" id="ARBA00022618"/>
    </source>
</evidence>
<dbReference type="GO" id="GO:0000793">
    <property type="term" value="C:condensed chromosome"/>
    <property type="evidence" value="ECO:0007669"/>
    <property type="project" value="TreeGrafter"/>
</dbReference>
<keyword evidence="7" id="KW-0131">Cell cycle</keyword>
<feature type="compositionally biased region" description="Low complexity" evidence="8">
    <location>
        <begin position="965"/>
        <end position="977"/>
    </location>
</feature>
<reference evidence="10" key="1">
    <citation type="submission" date="2024-03" db="EMBL/GenBank/DDBJ databases">
        <title>WGS assembly of Saponaria officinalis var. Norfolk2.</title>
        <authorList>
            <person name="Jenkins J."/>
            <person name="Shu S."/>
            <person name="Grimwood J."/>
            <person name="Barry K."/>
            <person name="Goodstein D."/>
            <person name="Schmutz J."/>
            <person name="Leebens-Mack J."/>
            <person name="Osbourn A."/>
        </authorList>
    </citation>
    <scope>NUCLEOTIDE SEQUENCE [LARGE SCALE GENOMIC DNA]</scope>
    <source>
        <strain evidence="10">JIC</strain>
    </source>
</reference>
<organism evidence="10 11">
    <name type="scientific">Saponaria officinalis</name>
    <name type="common">Common soapwort</name>
    <name type="synonym">Lychnis saponaria</name>
    <dbReference type="NCBI Taxonomy" id="3572"/>
    <lineage>
        <taxon>Eukaryota</taxon>
        <taxon>Viridiplantae</taxon>
        <taxon>Streptophyta</taxon>
        <taxon>Embryophyta</taxon>
        <taxon>Tracheophyta</taxon>
        <taxon>Spermatophyta</taxon>
        <taxon>Magnoliopsida</taxon>
        <taxon>eudicotyledons</taxon>
        <taxon>Gunneridae</taxon>
        <taxon>Pentapetalae</taxon>
        <taxon>Caryophyllales</taxon>
        <taxon>Caryophyllaceae</taxon>
        <taxon>Caryophylleae</taxon>
        <taxon>Saponaria</taxon>
    </lineage>
</organism>
<keyword evidence="4" id="KW-0132">Cell division</keyword>
<evidence type="ECO:0000313" key="10">
    <source>
        <dbReference type="EMBL" id="KAK9741242.1"/>
    </source>
</evidence>
<comment type="similarity">
    <text evidence="2">Belongs to the CND3 (condensin subunit 3) family.</text>
</comment>
<keyword evidence="6" id="KW-0226">DNA condensation</keyword>